<proteinExistence type="predicted"/>
<evidence type="ECO:0000313" key="2">
    <source>
        <dbReference type="Proteomes" id="UP001469553"/>
    </source>
</evidence>
<accession>A0ABV0Z4Q7</accession>
<organism evidence="1 2">
    <name type="scientific">Ameca splendens</name>
    <dbReference type="NCBI Taxonomy" id="208324"/>
    <lineage>
        <taxon>Eukaryota</taxon>
        <taxon>Metazoa</taxon>
        <taxon>Chordata</taxon>
        <taxon>Craniata</taxon>
        <taxon>Vertebrata</taxon>
        <taxon>Euteleostomi</taxon>
        <taxon>Actinopterygii</taxon>
        <taxon>Neopterygii</taxon>
        <taxon>Teleostei</taxon>
        <taxon>Neoteleostei</taxon>
        <taxon>Acanthomorphata</taxon>
        <taxon>Ovalentaria</taxon>
        <taxon>Atherinomorphae</taxon>
        <taxon>Cyprinodontiformes</taxon>
        <taxon>Goodeidae</taxon>
        <taxon>Ameca</taxon>
    </lineage>
</organism>
<protein>
    <submittedName>
        <fullName evidence="1">Uncharacterized protein</fullName>
    </submittedName>
</protein>
<reference evidence="1 2" key="1">
    <citation type="submission" date="2021-06" db="EMBL/GenBank/DDBJ databases">
        <authorList>
            <person name="Palmer J.M."/>
        </authorList>
    </citation>
    <scope>NUCLEOTIDE SEQUENCE [LARGE SCALE GENOMIC DNA]</scope>
    <source>
        <strain evidence="1 2">AS_MEX2019</strain>
        <tissue evidence="1">Muscle</tissue>
    </source>
</reference>
<dbReference type="EMBL" id="JAHRIP010051461">
    <property type="protein sequence ID" value="MEQ2301167.1"/>
    <property type="molecule type" value="Genomic_DNA"/>
</dbReference>
<evidence type="ECO:0000313" key="1">
    <source>
        <dbReference type="EMBL" id="MEQ2301167.1"/>
    </source>
</evidence>
<dbReference type="PANTHER" id="PTHR31025">
    <property type="entry name" value="SI:CH211-196P9.1-RELATED"/>
    <property type="match status" value="1"/>
</dbReference>
<keyword evidence="2" id="KW-1185">Reference proteome</keyword>
<sequence>MGDNLRSSITKVLPDLAPSVLEIVLEALHSLGVETSDDLQFINETDLDSVLRPVQARKLLAAWKQTTLNSEISSQASI</sequence>
<comment type="caution">
    <text evidence="1">The sequence shown here is derived from an EMBL/GenBank/DDBJ whole genome shotgun (WGS) entry which is preliminary data.</text>
</comment>
<name>A0ABV0Z4Q7_9TELE</name>
<gene>
    <name evidence="1" type="ORF">AMECASPLE_033142</name>
</gene>
<dbReference type="Proteomes" id="UP001469553">
    <property type="component" value="Unassembled WGS sequence"/>
</dbReference>
<dbReference type="PANTHER" id="PTHR31025:SF30">
    <property type="entry name" value="SI:DKEY-15H8.17"/>
    <property type="match status" value="1"/>
</dbReference>